<sequence>MKSTTTTLTLGSGCENSAERSTFPRASSLTTNGHKDHDKSITESNEESTLVLTKSISQLKVGDQQSRIPRKSSSAKGSSATPTNNSAKSKRPTSRSRCTNLTDIADLILHGTCKKIIVMVGAGISTASGIPDFRTPGTGLYDNLVRYNIPYPEAIFDINYFTHNPRPFFALAKELYPGKYKPNFVHYFVRMLHEKGCLLRLYTQNIDGLERMAGIPSEKLVEAHGSFLTASCHLCYTPFPAKEAQESIVNGHIPRCKFCHGVVKPDIVFFGEDLPKRFYELSKDFGNADLLIIMGTSLEIEPFASLVNSVRPNVPRLLLNRHLVGPFKKKPLKNTDVADIGELTDSTTKFAQALRWATEIEELMKTESTQINISTQLPTGFGKAKASAPSPLPVVSKPNSKARAAGDVHAAKPASRKPSTGKDPQRTPVPTAVAHVKAPGSAFAAQTSSSDYESSESSENSV</sequence>
<feature type="compositionally biased region" description="Polar residues" evidence="4">
    <location>
        <begin position="60"/>
        <end position="87"/>
    </location>
</feature>
<keyword evidence="3" id="KW-0862">Zinc</keyword>
<dbReference type="GO" id="GO:0070403">
    <property type="term" value="F:NAD+ binding"/>
    <property type="evidence" value="ECO:0007669"/>
    <property type="project" value="InterPro"/>
</dbReference>
<dbReference type="InterPro" id="IPR050134">
    <property type="entry name" value="NAD-dep_sirtuin_deacylases"/>
</dbReference>
<dbReference type="GO" id="GO:0046872">
    <property type="term" value="F:metal ion binding"/>
    <property type="evidence" value="ECO:0007669"/>
    <property type="project" value="UniProtKB-KW"/>
</dbReference>
<dbReference type="InterPro" id="IPR003000">
    <property type="entry name" value="Sirtuin"/>
</dbReference>
<evidence type="ECO:0000256" key="2">
    <source>
        <dbReference type="ARBA" id="ARBA00023027"/>
    </source>
</evidence>
<gene>
    <name evidence="6" type="ORF">NDU88_005807</name>
</gene>
<feature type="region of interest" description="Disordered" evidence="4">
    <location>
        <begin position="1"/>
        <end position="48"/>
    </location>
</feature>
<feature type="binding site" evidence="3">
    <location>
        <position position="232"/>
    </location>
    <ligand>
        <name>Zn(2+)</name>
        <dbReference type="ChEBI" id="CHEBI:29105"/>
    </ligand>
</feature>
<dbReference type="GO" id="GO:0017136">
    <property type="term" value="F:histone deacetylase activity, NAD-dependent"/>
    <property type="evidence" value="ECO:0007669"/>
    <property type="project" value="TreeGrafter"/>
</dbReference>
<dbReference type="PANTHER" id="PTHR11085">
    <property type="entry name" value="NAD-DEPENDENT PROTEIN DEACYLASE SIRTUIN-5, MITOCHONDRIAL-RELATED"/>
    <property type="match status" value="1"/>
</dbReference>
<dbReference type="Gene3D" id="3.30.1600.10">
    <property type="entry name" value="SIR2/SIRT2 'Small Domain"/>
    <property type="match status" value="1"/>
</dbReference>
<dbReference type="SUPFAM" id="SSF52467">
    <property type="entry name" value="DHS-like NAD/FAD-binding domain"/>
    <property type="match status" value="1"/>
</dbReference>
<feature type="binding site" evidence="3">
    <location>
        <position position="256"/>
    </location>
    <ligand>
        <name>Zn(2+)</name>
        <dbReference type="ChEBI" id="CHEBI:29105"/>
    </ligand>
</feature>
<dbReference type="PANTHER" id="PTHR11085:SF2">
    <property type="entry name" value="NOVEL PROTEIN SIMILAR TO VERTEBRATE SIRTUIN (SILENT MATING TYPE INFORMATION REGULATION 2 HOMOLOG) 2 (S. CEREVISIAE) (SIRT2)"/>
    <property type="match status" value="1"/>
</dbReference>
<dbReference type="Proteomes" id="UP001066276">
    <property type="component" value="Chromosome 4_2"/>
</dbReference>
<keyword evidence="1" id="KW-0808">Transferase</keyword>
<evidence type="ECO:0000256" key="3">
    <source>
        <dbReference type="PROSITE-ProRule" id="PRU00236"/>
    </source>
</evidence>
<name>A0AAV7SMP0_PLEWA</name>
<reference evidence="6" key="1">
    <citation type="journal article" date="2022" name="bioRxiv">
        <title>Sequencing and chromosome-scale assembly of the giantPleurodeles waltlgenome.</title>
        <authorList>
            <person name="Brown T."/>
            <person name="Elewa A."/>
            <person name="Iarovenko S."/>
            <person name="Subramanian E."/>
            <person name="Araus A.J."/>
            <person name="Petzold A."/>
            <person name="Susuki M."/>
            <person name="Suzuki K.-i.T."/>
            <person name="Hayashi T."/>
            <person name="Toyoda A."/>
            <person name="Oliveira C."/>
            <person name="Osipova E."/>
            <person name="Leigh N.D."/>
            <person name="Simon A."/>
            <person name="Yun M.H."/>
        </authorList>
    </citation>
    <scope>NUCLEOTIDE SEQUENCE</scope>
    <source>
        <strain evidence="6">20211129_DDA</strain>
        <tissue evidence="6">Liver</tissue>
    </source>
</reference>
<dbReference type="Pfam" id="PF02146">
    <property type="entry name" value="SIR2"/>
    <property type="match status" value="1"/>
</dbReference>
<evidence type="ECO:0000256" key="4">
    <source>
        <dbReference type="SAM" id="MobiDB-lite"/>
    </source>
</evidence>
<keyword evidence="7" id="KW-1185">Reference proteome</keyword>
<dbReference type="GO" id="GO:0005634">
    <property type="term" value="C:nucleus"/>
    <property type="evidence" value="ECO:0007669"/>
    <property type="project" value="TreeGrafter"/>
</dbReference>
<dbReference type="EMBL" id="JANPWB010000008">
    <property type="protein sequence ID" value="KAJ1165379.1"/>
    <property type="molecule type" value="Genomic_DNA"/>
</dbReference>
<protein>
    <recommendedName>
        <fullName evidence="5">Deacetylase sirtuin-type domain-containing protein</fullName>
    </recommendedName>
</protein>
<feature type="binding site" evidence="3">
    <location>
        <position position="259"/>
    </location>
    <ligand>
        <name>Zn(2+)</name>
        <dbReference type="ChEBI" id="CHEBI:29105"/>
    </ligand>
</feature>
<organism evidence="6 7">
    <name type="scientific">Pleurodeles waltl</name>
    <name type="common">Iberian ribbed newt</name>
    <dbReference type="NCBI Taxonomy" id="8319"/>
    <lineage>
        <taxon>Eukaryota</taxon>
        <taxon>Metazoa</taxon>
        <taxon>Chordata</taxon>
        <taxon>Craniata</taxon>
        <taxon>Vertebrata</taxon>
        <taxon>Euteleostomi</taxon>
        <taxon>Amphibia</taxon>
        <taxon>Batrachia</taxon>
        <taxon>Caudata</taxon>
        <taxon>Salamandroidea</taxon>
        <taxon>Salamandridae</taxon>
        <taxon>Pleurodelinae</taxon>
        <taxon>Pleurodeles</taxon>
    </lineage>
</organism>
<feature type="binding site" evidence="3">
    <location>
        <position position="235"/>
    </location>
    <ligand>
        <name>Zn(2+)</name>
        <dbReference type="ChEBI" id="CHEBI:29105"/>
    </ligand>
</feature>
<keyword evidence="2" id="KW-0520">NAD</keyword>
<accession>A0AAV7SMP0</accession>
<feature type="region of interest" description="Disordered" evidence="4">
    <location>
        <begin position="380"/>
        <end position="462"/>
    </location>
</feature>
<evidence type="ECO:0000313" key="7">
    <source>
        <dbReference type="Proteomes" id="UP001066276"/>
    </source>
</evidence>
<dbReference type="AlphaFoldDB" id="A0AAV7SMP0"/>
<evidence type="ECO:0000256" key="1">
    <source>
        <dbReference type="ARBA" id="ARBA00022679"/>
    </source>
</evidence>
<feature type="domain" description="Deacetylase sirtuin-type" evidence="5">
    <location>
        <begin position="97"/>
        <end position="366"/>
    </location>
</feature>
<dbReference type="InterPro" id="IPR026590">
    <property type="entry name" value="Ssirtuin_cat_dom"/>
</dbReference>
<feature type="region of interest" description="Disordered" evidence="4">
    <location>
        <begin position="60"/>
        <end position="96"/>
    </location>
</feature>
<evidence type="ECO:0000313" key="6">
    <source>
        <dbReference type="EMBL" id="KAJ1165379.1"/>
    </source>
</evidence>
<proteinExistence type="predicted"/>
<feature type="active site" description="Proton acceptor" evidence="3">
    <location>
        <position position="224"/>
    </location>
</feature>
<dbReference type="InterPro" id="IPR026591">
    <property type="entry name" value="Sirtuin_cat_small_dom_sf"/>
</dbReference>
<feature type="compositionally biased region" description="Low complexity" evidence="4">
    <location>
        <begin position="1"/>
        <end position="13"/>
    </location>
</feature>
<feature type="compositionally biased region" description="Low complexity" evidence="4">
    <location>
        <begin position="448"/>
        <end position="462"/>
    </location>
</feature>
<keyword evidence="3" id="KW-0479">Metal-binding</keyword>
<dbReference type="InterPro" id="IPR029035">
    <property type="entry name" value="DHS-like_NAD/FAD-binding_dom"/>
</dbReference>
<comment type="caution">
    <text evidence="6">The sequence shown here is derived from an EMBL/GenBank/DDBJ whole genome shotgun (WGS) entry which is preliminary data.</text>
</comment>
<dbReference type="PROSITE" id="PS50305">
    <property type="entry name" value="SIRTUIN"/>
    <property type="match status" value="1"/>
</dbReference>
<dbReference type="Gene3D" id="3.40.50.1220">
    <property type="entry name" value="TPP-binding domain"/>
    <property type="match status" value="1"/>
</dbReference>
<evidence type="ECO:0000259" key="5">
    <source>
        <dbReference type="PROSITE" id="PS50305"/>
    </source>
</evidence>
<dbReference type="CDD" id="cd01408">
    <property type="entry name" value="SIRT1"/>
    <property type="match status" value="1"/>
</dbReference>